<proteinExistence type="predicted"/>
<keyword evidence="3 5" id="KW-0442">Lipid degradation</keyword>
<dbReference type="PANTHER" id="PTHR10272">
    <property type="entry name" value="PLATELET-ACTIVATING FACTOR ACETYLHYDROLASE"/>
    <property type="match status" value="1"/>
</dbReference>
<dbReference type="PANTHER" id="PTHR10272:SF0">
    <property type="entry name" value="PLATELET-ACTIVATING FACTOR ACETYLHYDROLASE"/>
    <property type="match status" value="1"/>
</dbReference>
<keyword evidence="8" id="KW-1185">Reference proteome</keyword>
<dbReference type="OrthoDB" id="2363873at2759"/>
<keyword evidence="2 5" id="KW-0378">Hydrolase</keyword>
<feature type="active site" description="Charge relay system" evidence="6">
    <location>
        <position position="267"/>
    </location>
</feature>
<dbReference type="InterPro" id="IPR029058">
    <property type="entry name" value="AB_hydrolase_fold"/>
</dbReference>
<evidence type="ECO:0000256" key="5">
    <source>
        <dbReference type="PIRNR" id="PIRNR018169"/>
    </source>
</evidence>
<dbReference type="Gene3D" id="3.40.50.1820">
    <property type="entry name" value="alpha/beta hydrolase"/>
    <property type="match status" value="1"/>
</dbReference>
<dbReference type="InterPro" id="IPR016715">
    <property type="entry name" value="PAF_acetylhydro_eukaryote"/>
</dbReference>
<dbReference type="GO" id="GO:0003847">
    <property type="term" value="F:1-alkyl-2-acetylglycerophosphocholine esterase activity"/>
    <property type="evidence" value="ECO:0007669"/>
    <property type="project" value="UniProtKB-UniRule"/>
</dbReference>
<dbReference type="AlphaFoldDB" id="A0A5E4M1N5"/>
<dbReference type="Proteomes" id="UP000325440">
    <property type="component" value="Unassembled WGS sequence"/>
</dbReference>
<protein>
    <recommendedName>
        <fullName evidence="1 5">1-alkyl-2-acetylglycerophosphocholine esterase</fullName>
        <ecNumber evidence="1 5">3.1.1.47</ecNumber>
    </recommendedName>
</protein>
<feature type="active site" description="Charge relay system" evidence="6">
    <location>
        <position position="321"/>
    </location>
</feature>
<evidence type="ECO:0000256" key="3">
    <source>
        <dbReference type="ARBA" id="ARBA00022963"/>
    </source>
</evidence>
<evidence type="ECO:0000256" key="2">
    <source>
        <dbReference type="ARBA" id="ARBA00022801"/>
    </source>
</evidence>
<accession>A0A5E4M1N5</accession>
<dbReference type="Pfam" id="PF03403">
    <property type="entry name" value="PAF-AH_p_II"/>
    <property type="match status" value="1"/>
</dbReference>
<comment type="catalytic activity">
    <reaction evidence="5">
        <text>a 1-O-alkyl-2-acetyl-sn-glycero-3-phosphocholine + H2O = a 1-O-alkyl-sn-glycero-3-phosphocholine + acetate + H(+)</text>
        <dbReference type="Rhea" id="RHEA:17777"/>
        <dbReference type="ChEBI" id="CHEBI:15377"/>
        <dbReference type="ChEBI" id="CHEBI:15378"/>
        <dbReference type="ChEBI" id="CHEBI:30089"/>
        <dbReference type="ChEBI" id="CHEBI:30909"/>
        <dbReference type="ChEBI" id="CHEBI:36707"/>
        <dbReference type="EC" id="3.1.1.47"/>
    </reaction>
</comment>
<dbReference type="SUPFAM" id="SSF53474">
    <property type="entry name" value="alpha/beta-Hydrolases"/>
    <property type="match status" value="1"/>
</dbReference>
<evidence type="ECO:0000256" key="1">
    <source>
        <dbReference type="ARBA" id="ARBA00013201"/>
    </source>
</evidence>
<evidence type="ECO:0000313" key="8">
    <source>
        <dbReference type="Proteomes" id="UP000325440"/>
    </source>
</evidence>
<dbReference type="PIRSF" id="PIRSF018169">
    <property type="entry name" value="PAF_acetylhydrolase"/>
    <property type="match status" value="1"/>
</dbReference>
<evidence type="ECO:0000256" key="4">
    <source>
        <dbReference type="ARBA" id="ARBA00023098"/>
    </source>
</evidence>
<dbReference type="EMBL" id="CABPRJ010000009">
    <property type="protein sequence ID" value="VVC25171.1"/>
    <property type="molecule type" value="Genomic_DNA"/>
</dbReference>
<evidence type="ECO:0000313" key="7">
    <source>
        <dbReference type="EMBL" id="VVC25171.1"/>
    </source>
</evidence>
<dbReference type="EC" id="3.1.1.47" evidence="1 5"/>
<evidence type="ECO:0000256" key="6">
    <source>
        <dbReference type="PIRSR" id="PIRSR018169-1"/>
    </source>
</evidence>
<reference evidence="7 8" key="1">
    <citation type="submission" date="2019-08" db="EMBL/GenBank/DDBJ databases">
        <authorList>
            <person name="Alioto T."/>
            <person name="Alioto T."/>
            <person name="Gomez Garrido J."/>
        </authorList>
    </citation>
    <scope>NUCLEOTIDE SEQUENCE [LARGE SCALE GENOMIC DNA]</scope>
</reference>
<sequence>MVVKQAQKQHLPFPTGPHATGCMDLMTEYSPEGCFARIFYPTNLPTENLEKYSDKWVPWMPHPMYLKAYANNLRVPFFILKYGEKLLNQGAYYIPTISDAPLSDKEESYPLIIFSHGFSATRFICSEYCNTLASYGFIVAAIEHRDNSSAITFYYESPENAEADLRTWVQYHDLRIAIKNTDVDHYTFRNDQMKLRHRECIKLLDTILNINKGVPIENVLKSSFDLKQLKNKINIDKIISSGFSFGGATAMYNAANDSRFRALVVVDGWMFSIKSEQLNINVPIIFINTHTFHTPANINVLLKYFYSKGIRKLYTLKNTTHESVTDTAILYGYWLNPLMLKKMNAKKALNIQSSLTVRFLQENIGYPNSCENSQIFVEKHADEIVEDIIRYATKVRRTTALFF</sequence>
<gene>
    <name evidence="7" type="ORF">CINCED_3A012257</name>
</gene>
<feature type="active site" description="Nucleophile" evidence="6">
    <location>
        <position position="244"/>
    </location>
</feature>
<keyword evidence="4 5" id="KW-0443">Lipid metabolism</keyword>
<dbReference type="GO" id="GO:0016042">
    <property type="term" value="P:lipid catabolic process"/>
    <property type="evidence" value="ECO:0007669"/>
    <property type="project" value="UniProtKB-KW"/>
</dbReference>
<name>A0A5E4M1N5_9HEMI</name>
<organism evidence="7 8">
    <name type="scientific">Cinara cedri</name>
    <dbReference type="NCBI Taxonomy" id="506608"/>
    <lineage>
        <taxon>Eukaryota</taxon>
        <taxon>Metazoa</taxon>
        <taxon>Ecdysozoa</taxon>
        <taxon>Arthropoda</taxon>
        <taxon>Hexapoda</taxon>
        <taxon>Insecta</taxon>
        <taxon>Pterygota</taxon>
        <taxon>Neoptera</taxon>
        <taxon>Paraneoptera</taxon>
        <taxon>Hemiptera</taxon>
        <taxon>Sternorrhyncha</taxon>
        <taxon>Aphidomorpha</taxon>
        <taxon>Aphidoidea</taxon>
        <taxon>Aphididae</taxon>
        <taxon>Lachninae</taxon>
        <taxon>Cinara</taxon>
    </lineage>
</organism>